<evidence type="ECO:0000259" key="5">
    <source>
        <dbReference type="PROSITE" id="PS51192"/>
    </source>
</evidence>
<dbReference type="PANTHER" id="PTHR18934:SF221">
    <property type="entry name" value="ATP-DEPENDENT RNA HELICASE DHX34-RELATED"/>
    <property type="match status" value="1"/>
</dbReference>
<dbReference type="AlphaFoldDB" id="A0AAV3Q0Z3"/>
<organism evidence="6 7">
    <name type="scientific">Lithospermum erythrorhizon</name>
    <name type="common">Purple gromwell</name>
    <name type="synonym">Lithospermum officinale var. erythrorhizon</name>
    <dbReference type="NCBI Taxonomy" id="34254"/>
    <lineage>
        <taxon>Eukaryota</taxon>
        <taxon>Viridiplantae</taxon>
        <taxon>Streptophyta</taxon>
        <taxon>Embryophyta</taxon>
        <taxon>Tracheophyta</taxon>
        <taxon>Spermatophyta</taxon>
        <taxon>Magnoliopsida</taxon>
        <taxon>eudicotyledons</taxon>
        <taxon>Gunneridae</taxon>
        <taxon>Pentapetalae</taxon>
        <taxon>asterids</taxon>
        <taxon>lamiids</taxon>
        <taxon>Boraginales</taxon>
        <taxon>Boraginaceae</taxon>
        <taxon>Boraginoideae</taxon>
        <taxon>Lithospermeae</taxon>
        <taxon>Lithospermum</taxon>
    </lineage>
</organism>
<dbReference type="Gene3D" id="3.40.50.300">
    <property type="entry name" value="P-loop containing nucleotide triphosphate hydrolases"/>
    <property type="match status" value="1"/>
</dbReference>
<dbReference type="CDD" id="cd17917">
    <property type="entry name" value="DEXHc_RHA-like"/>
    <property type="match status" value="1"/>
</dbReference>
<gene>
    <name evidence="6" type="ORF">LIER_43351</name>
</gene>
<dbReference type="GO" id="GO:0003724">
    <property type="term" value="F:RNA helicase activity"/>
    <property type="evidence" value="ECO:0007669"/>
    <property type="project" value="UniProtKB-EC"/>
</dbReference>
<evidence type="ECO:0000313" key="7">
    <source>
        <dbReference type="Proteomes" id="UP001454036"/>
    </source>
</evidence>
<dbReference type="SMART" id="SM00487">
    <property type="entry name" value="DEXDc"/>
    <property type="match status" value="1"/>
</dbReference>
<dbReference type="SUPFAM" id="SSF52540">
    <property type="entry name" value="P-loop containing nucleoside triphosphate hydrolases"/>
    <property type="match status" value="1"/>
</dbReference>
<dbReference type="PROSITE" id="PS51192">
    <property type="entry name" value="HELICASE_ATP_BIND_1"/>
    <property type="match status" value="1"/>
</dbReference>
<protein>
    <recommendedName>
        <fullName evidence="1">RNA helicase</fullName>
        <ecNumber evidence="1">3.6.4.13</ecNumber>
    </recommendedName>
</protein>
<comment type="catalytic activity">
    <reaction evidence="4">
        <text>ATP + H2O = ADP + phosphate + H(+)</text>
        <dbReference type="Rhea" id="RHEA:13065"/>
        <dbReference type="ChEBI" id="CHEBI:15377"/>
        <dbReference type="ChEBI" id="CHEBI:15378"/>
        <dbReference type="ChEBI" id="CHEBI:30616"/>
        <dbReference type="ChEBI" id="CHEBI:43474"/>
        <dbReference type="ChEBI" id="CHEBI:456216"/>
        <dbReference type="EC" id="3.6.4.13"/>
    </reaction>
</comment>
<keyword evidence="3 6" id="KW-0347">Helicase</keyword>
<dbReference type="Proteomes" id="UP001454036">
    <property type="component" value="Unassembled WGS sequence"/>
</dbReference>
<reference evidence="6 7" key="1">
    <citation type="submission" date="2024-01" db="EMBL/GenBank/DDBJ databases">
        <title>The complete chloroplast genome sequence of Lithospermum erythrorhizon: insights into the phylogenetic relationship among Boraginaceae species and the maternal lineages of purple gromwells.</title>
        <authorList>
            <person name="Okada T."/>
            <person name="Watanabe K."/>
        </authorList>
    </citation>
    <scope>NUCLEOTIDE SEQUENCE [LARGE SCALE GENOMIC DNA]</scope>
</reference>
<evidence type="ECO:0000313" key="6">
    <source>
        <dbReference type="EMBL" id="GAA0156138.1"/>
    </source>
</evidence>
<dbReference type="EC" id="3.6.4.13" evidence="1"/>
<dbReference type="Pfam" id="PF00270">
    <property type="entry name" value="DEAD"/>
    <property type="match status" value="1"/>
</dbReference>
<accession>A0AAV3Q0Z3</accession>
<sequence length="307" mass="35109">MLFIINLDYGVPVAGKSSQVPQFLLEENIQPIHCTQPRRFAVVAVAQMVAKSRNCEIGEEIGYHIGQSKVFSERSKIIFKTAGVLLEEMRDKGSNALNCKVLILDEVHERSVESDLVLVCVKQFLRKMKDLRVVLMSATADTSRYREYFSDLGKDERINVLAIPSTGQHTIFQRKVLYLEQVTNLLGIESDDCSQTYCEGSSPDTAIADFKVHMHKLIHDLIIHIHKTESDIEKSILVFLPTYYLLEQQWFLLKPFSNCFKVHILHSSIDIQQALKAMKISKSHRKVRFSNSLLEGASCIFFNYNYC</sequence>
<feature type="domain" description="Helicase ATP-binding" evidence="5">
    <location>
        <begin position="14"/>
        <end position="158"/>
    </location>
</feature>
<keyword evidence="3 6" id="KW-0547">Nucleotide-binding</keyword>
<dbReference type="GO" id="GO:0005524">
    <property type="term" value="F:ATP binding"/>
    <property type="evidence" value="ECO:0007669"/>
    <property type="project" value="InterPro"/>
</dbReference>
<evidence type="ECO:0000256" key="4">
    <source>
        <dbReference type="ARBA" id="ARBA00047984"/>
    </source>
</evidence>
<dbReference type="PANTHER" id="PTHR18934">
    <property type="entry name" value="ATP-DEPENDENT RNA HELICASE"/>
    <property type="match status" value="1"/>
</dbReference>
<dbReference type="EMBL" id="BAABME010034466">
    <property type="protein sequence ID" value="GAA0156138.1"/>
    <property type="molecule type" value="Genomic_DNA"/>
</dbReference>
<evidence type="ECO:0000256" key="1">
    <source>
        <dbReference type="ARBA" id="ARBA00012552"/>
    </source>
</evidence>
<proteinExistence type="predicted"/>
<evidence type="ECO:0000256" key="2">
    <source>
        <dbReference type="ARBA" id="ARBA00022801"/>
    </source>
</evidence>
<dbReference type="GO" id="GO:0016787">
    <property type="term" value="F:hydrolase activity"/>
    <property type="evidence" value="ECO:0007669"/>
    <property type="project" value="UniProtKB-KW"/>
</dbReference>
<dbReference type="InterPro" id="IPR014001">
    <property type="entry name" value="Helicase_ATP-bd"/>
</dbReference>
<comment type="caution">
    <text evidence="6">The sequence shown here is derived from an EMBL/GenBank/DDBJ whole genome shotgun (WGS) entry which is preliminary data.</text>
</comment>
<name>A0AAV3Q0Z3_LITER</name>
<keyword evidence="2" id="KW-0378">Hydrolase</keyword>
<dbReference type="InterPro" id="IPR027417">
    <property type="entry name" value="P-loop_NTPase"/>
</dbReference>
<dbReference type="InterPro" id="IPR011545">
    <property type="entry name" value="DEAD/DEAH_box_helicase_dom"/>
</dbReference>
<keyword evidence="7" id="KW-1185">Reference proteome</keyword>
<keyword evidence="3 6" id="KW-0067">ATP-binding</keyword>
<dbReference type="GO" id="GO:0003723">
    <property type="term" value="F:RNA binding"/>
    <property type="evidence" value="ECO:0007669"/>
    <property type="project" value="TreeGrafter"/>
</dbReference>
<evidence type="ECO:0000256" key="3">
    <source>
        <dbReference type="ARBA" id="ARBA00022806"/>
    </source>
</evidence>